<proteinExistence type="predicted"/>
<sequence length="691" mass="70082">LLGAGSTSSSSSNAPKFGTLIPNRIFVGGIPSNASVSFLSSRSRALGALHMMTFLTLVSCAIGFFPTFSTFSLKTTEQELKTYFSSFGQVKDVKIINDRLGVSKGYKSYGFVTFESQEVAEKIIKNESETLIFKDRKLNIGHAIRKQQLFPRPGMLVEPDCAACPGSAYQQMLLQQANGAMYLSPQPNQQAAAAAAATAAAVQYSALQSHLAAHQNAAAATFATLQHHQQYQQASLTAPLATGGQTSQAAMMAAAAAAVAAASQWSNAANSTANGHNSSGAAAAALPPPPQLTPAPSVSVGQHAPAALGGAVSGNCGSVLDATQSPQVAALAAAVAAQQQLAAAAAAAAAWRWSSPSAAAAAAAAAASQHGSGGGALLAPSPSALTNGSATTTGQSVSQTASQQVSGGLYESLFSRLLYQHHQQQQQQQPAFGLNNPALVASTANTAPAIHSHDLPLPPQQPHHQQQQLVFLPNTTTTSDYSTDHSAHSSGLMESVEPGIFHCDGLMSPPQQLQPTLLPTAVFAPAIFEGGIAATSSPLLTTHRHLVSPSTNNNHNNTNTTITVTPTATSTNSNGSGSCISNCAGQTSSQQAPQTPHLYGTPTPQPIILDVYSGAGGGGGISLAPLKQTPLLSTESLMMVEHTSSASGLKQNGGSGGGGVGCGAGSRGGTGSSPKKLTAANGSTTNTRAAI</sequence>
<dbReference type="CDD" id="cd12412">
    <property type="entry name" value="RRM_DAZL_BOULE"/>
    <property type="match status" value="1"/>
</dbReference>
<feature type="transmembrane region" description="Helical" evidence="4">
    <location>
        <begin position="45"/>
        <end position="65"/>
    </location>
</feature>
<name>A0A0R3WKD1_HYDTA</name>
<evidence type="ECO:0000313" key="6">
    <source>
        <dbReference type="WBParaSite" id="TTAC_0000116801-mRNA-1"/>
    </source>
</evidence>
<feature type="region of interest" description="Disordered" evidence="3">
    <location>
        <begin position="370"/>
        <end position="399"/>
    </location>
</feature>
<dbReference type="PROSITE" id="PS50102">
    <property type="entry name" value="RRM"/>
    <property type="match status" value="1"/>
</dbReference>
<dbReference type="Pfam" id="PF00076">
    <property type="entry name" value="RRM_1"/>
    <property type="match status" value="1"/>
</dbReference>
<dbReference type="InterPro" id="IPR034988">
    <property type="entry name" value="DAZ_BOULE_RRM"/>
</dbReference>
<feature type="compositionally biased region" description="Polar residues" evidence="3">
    <location>
        <begin position="680"/>
        <end position="691"/>
    </location>
</feature>
<evidence type="ECO:0000259" key="5">
    <source>
        <dbReference type="PROSITE" id="PS50102"/>
    </source>
</evidence>
<evidence type="ECO:0000256" key="2">
    <source>
        <dbReference type="PROSITE-ProRule" id="PRU00176"/>
    </source>
</evidence>
<dbReference type="InterPro" id="IPR000504">
    <property type="entry name" value="RRM_dom"/>
</dbReference>
<keyword evidence="4" id="KW-0472">Membrane</keyword>
<feature type="compositionally biased region" description="Low complexity" evidence="3">
    <location>
        <begin position="270"/>
        <end position="285"/>
    </location>
</feature>
<feature type="domain" description="RRM" evidence="5">
    <location>
        <begin position="23"/>
        <end position="145"/>
    </location>
</feature>
<dbReference type="GO" id="GO:0045948">
    <property type="term" value="P:positive regulation of translational initiation"/>
    <property type="evidence" value="ECO:0007669"/>
    <property type="project" value="TreeGrafter"/>
</dbReference>
<accession>A0A0R3WKD1</accession>
<feature type="compositionally biased region" description="Gly residues" evidence="3">
    <location>
        <begin position="651"/>
        <end position="671"/>
    </location>
</feature>
<dbReference type="AlphaFoldDB" id="A0A0R3WKD1"/>
<reference evidence="6" key="1">
    <citation type="submission" date="2017-02" db="UniProtKB">
        <authorList>
            <consortium name="WormBaseParasite"/>
        </authorList>
    </citation>
    <scope>IDENTIFICATION</scope>
</reference>
<dbReference type="GO" id="GO:0003730">
    <property type="term" value="F:mRNA 3'-UTR binding"/>
    <property type="evidence" value="ECO:0007669"/>
    <property type="project" value="TreeGrafter"/>
</dbReference>
<organism evidence="6">
    <name type="scientific">Hydatigena taeniaeformis</name>
    <name type="common">Feline tapeworm</name>
    <name type="synonym">Taenia taeniaeformis</name>
    <dbReference type="NCBI Taxonomy" id="6205"/>
    <lineage>
        <taxon>Eukaryota</taxon>
        <taxon>Metazoa</taxon>
        <taxon>Spiralia</taxon>
        <taxon>Lophotrochozoa</taxon>
        <taxon>Platyhelminthes</taxon>
        <taxon>Cestoda</taxon>
        <taxon>Eucestoda</taxon>
        <taxon>Cyclophyllidea</taxon>
        <taxon>Taeniidae</taxon>
        <taxon>Hydatigera</taxon>
    </lineage>
</organism>
<feature type="region of interest" description="Disordered" evidence="3">
    <location>
        <begin position="642"/>
        <end position="691"/>
    </location>
</feature>
<dbReference type="InterPro" id="IPR012677">
    <property type="entry name" value="Nucleotide-bd_a/b_plait_sf"/>
</dbReference>
<dbReference type="Gene3D" id="3.30.70.330">
    <property type="match status" value="1"/>
</dbReference>
<keyword evidence="1 2" id="KW-0694">RNA-binding</keyword>
<keyword evidence="4" id="KW-1133">Transmembrane helix</keyword>
<dbReference type="GO" id="GO:0008494">
    <property type="term" value="F:translation activator activity"/>
    <property type="evidence" value="ECO:0007669"/>
    <property type="project" value="TreeGrafter"/>
</dbReference>
<dbReference type="WBParaSite" id="TTAC_0000116801-mRNA-1">
    <property type="protein sequence ID" value="TTAC_0000116801-mRNA-1"/>
    <property type="gene ID" value="TTAC_0000116801"/>
</dbReference>
<dbReference type="InterPro" id="IPR035979">
    <property type="entry name" value="RBD_domain_sf"/>
</dbReference>
<evidence type="ECO:0000256" key="4">
    <source>
        <dbReference type="SAM" id="Phobius"/>
    </source>
</evidence>
<dbReference type="PANTHER" id="PTHR11176">
    <property type="entry name" value="BOULE-RELATED"/>
    <property type="match status" value="1"/>
</dbReference>
<evidence type="ECO:0000256" key="1">
    <source>
        <dbReference type="ARBA" id="ARBA00022884"/>
    </source>
</evidence>
<dbReference type="GO" id="GO:0070935">
    <property type="term" value="P:3'-UTR-mediated mRNA stabilization"/>
    <property type="evidence" value="ECO:0007669"/>
    <property type="project" value="TreeGrafter"/>
</dbReference>
<dbReference type="SUPFAM" id="SSF54928">
    <property type="entry name" value="RNA-binding domain, RBD"/>
    <property type="match status" value="1"/>
</dbReference>
<keyword evidence="4" id="KW-0812">Transmembrane</keyword>
<feature type="compositionally biased region" description="Low complexity" evidence="3">
    <location>
        <begin position="388"/>
        <end position="399"/>
    </location>
</feature>
<dbReference type="SMART" id="SM00360">
    <property type="entry name" value="RRM"/>
    <property type="match status" value="1"/>
</dbReference>
<dbReference type="GO" id="GO:0005737">
    <property type="term" value="C:cytoplasm"/>
    <property type="evidence" value="ECO:0007669"/>
    <property type="project" value="TreeGrafter"/>
</dbReference>
<protein>
    <submittedName>
        <fullName evidence="6">RRM domain-containing protein</fullName>
    </submittedName>
</protein>
<dbReference type="STRING" id="6205.A0A0R3WKD1"/>
<feature type="region of interest" description="Disordered" evidence="3">
    <location>
        <begin position="270"/>
        <end position="301"/>
    </location>
</feature>
<dbReference type="PANTHER" id="PTHR11176:SF57">
    <property type="entry name" value="PROTEIN BOULE"/>
    <property type="match status" value="1"/>
</dbReference>
<evidence type="ECO:0000256" key="3">
    <source>
        <dbReference type="SAM" id="MobiDB-lite"/>
    </source>
</evidence>